<dbReference type="STRING" id="8364.ENSXETP00000036876"/>
<dbReference type="SUPFAM" id="SSF81321">
    <property type="entry name" value="Family A G protein-coupled receptor-like"/>
    <property type="match status" value="1"/>
</dbReference>
<dbReference type="Ensembl" id="ENSXETT00000113581">
    <property type="protein sequence ID" value="ENSXETP00000108242"/>
    <property type="gene ID" value="ENSXETG00000041989"/>
</dbReference>
<dbReference type="InterPro" id="IPR017452">
    <property type="entry name" value="GPCR_Rhodpsn_7TM"/>
</dbReference>
<keyword evidence="7 12" id="KW-0472">Membrane</keyword>
<dbReference type="InterPro" id="IPR000276">
    <property type="entry name" value="GPCR_Rhodpsn"/>
</dbReference>
<evidence type="ECO:0000256" key="5">
    <source>
        <dbReference type="ARBA" id="ARBA00022989"/>
    </source>
</evidence>
<name>Q0V9G4_XENTR</name>
<dbReference type="Ensembl" id="ENSXETT00000106445">
    <property type="protein sequence ID" value="ENSXETP00000102147"/>
    <property type="gene ID" value="ENSXETG00000041989"/>
</dbReference>
<dbReference type="Ensembl" id="ENSXETT00000110971">
    <property type="protein sequence ID" value="ENSXETP00000105130"/>
    <property type="gene ID" value="ENSXETG00000041989"/>
</dbReference>
<dbReference type="GO" id="GO:0005886">
    <property type="term" value="C:plasma membrane"/>
    <property type="evidence" value="ECO:0007669"/>
    <property type="project" value="UniProtKB-SubCell"/>
</dbReference>
<dbReference type="eggNOG" id="ENOG502QS9G">
    <property type="taxonomic scope" value="Eukaryota"/>
</dbReference>
<gene>
    <name evidence="22" type="primary">gpr4l</name>
    <name evidence="18 19 20 21" type="synonym">Flop2</name>
    <name evidence="18 19" type="synonym">LOC733726</name>
    <name evidence="15" type="synonym">XB5959819</name>
    <name evidence="18" type="synonym">Xflop</name>
</gene>
<dbReference type="Ensembl" id="ENSXETT00000118470">
    <property type="protein sequence ID" value="ENSXETP00000113988"/>
    <property type="gene ID" value="ENSXETG00000041989"/>
</dbReference>
<accession>F7AN65</accession>
<dbReference type="GeneTree" id="ENSGT01150000286937"/>
<dbReference type="Ensembl" id="ENSXETT00000115616">
    <property type="protein sequence ID" value="ENSXETP00000107577"/>
    <property type="gene ID" value="ENSXETG00000041989"/>
</dbReference>
<dbReference type="Proteomes" id="UP000008143">
    <property type="component" value="Chromosome 8"/>
</dbReference>
<keyword evidence="11" id="KW-0807">Transducer</keyword>
<dbReference type="PROSITE" id="PS50262">
    <property type="entry name" value="G_PROTEIN_RECEP_F1_2"/>
    <property type="match status" value="1"/>
</dbReference>
<evidence type="ECO:0000256" key="2">
    <source>
        <dbReference type="ARBA" id="ARBA00010663"/>
    </source>
</evidence>
<feature type="transmembrane region" description="Helical" evidence="12">
    <location>
        <begin position="80"/>
        <end position="110"/>
    </location>
</feature>
<dbReference type="AGR" id="Xenbase:XB-GENE-5959820"/>
<dbReference type="Xenbase" id="XB-GENE-5959820">
    <property type="gene designation" value="gpr4l"/>
</dbReference>
<evidence type="ECO:0000256" key="11">
    <source>
        <dbReference type="ARBA" id="ARBA00023224"/>
    </source>
</evidence>
<reference evidence="15" key="2">
    <citation type="journal article" date="2010" name="Science">
        <title>The genome of the Western clawed frog Xenopus tropicalis.</title>
        <authorList>
            <person name="Hellsten U."/>
            <person name="Harland R.M."/>
            <person name="Gilchrist M.J."/>
            <person name="Hendrix D."/>
            <person name="Jurka J."/>
            <person name="Kapitonov V."/>
            <person name="Ovcharenko I."/>
            <person name="Putnam N.H."/>
            <person name="Shu S."/>
            <person name="Taher L."/>
            <person name="Blitz I.L."/>
            <person name="Blumberg B."/>
            <person name="Dichmann D.S."/>
            <person name="Dubchak I."/>
            <person name="Amaya E."/>
            <person name="Detter J.C."/>
            <person name="Fletcher R."/>
            <person name="Gerhard D.S."/>
            <person name="Goodstein D."/>
            <person name="Graves T."/>
            <person name="Grigoriev I.V."/>
            <person name="Grimwood J."/>
            <person name="Kawashima T."/>
            <person name="Lindquist E."/>
            <person name="Lucas S.M."/>
            <person name="Mead P.E."/>
            <person name="Mitros T."/>
            <person name="Ogino H."/>
            <person name="Ohta Y."/>
            <person name="Poliakov A.V."/>
            <person name="Pollet N."/>
            <person name="Robert J."/>
            <person name="Salamov A."/>
            <person name="Sater A.K."/>
            <person name="Schmutz J."/>
            <person name="Terry A."/>
            <person name="Vize P.D."/>
            <person name="Warren W.C."/>
            <person name="Wells D."/>
            <person name="Wills A."/>
            <person name="Wilson R.K."/>
            <person name="Zimmerman L.B."/>
            <person name="Zorn A.M."/>
            <person name="Grainger R."/>
            <person name="Grammer T."/>
            <person name="Khokha M.K."/>
            <person name="Richardson P.M."/>
            <person name="Rokhsar D.S."/>
        </authorList>
    </citation>
    <scope>NUCLEOTIDE SEQUENCE [LARGE SCALE GENOMIC DNA]</scope>
    <source>
        <strain evidence="15">Nigerian</strain>
    </source>
</reference>
<evidence type="ECO:0000259" key="13">
    <source>
        <dbReference type="PROSITE" id="PS50262"/>
    </source>
</evidence>
<dbReference type="Ensembl" id="ENSXETT00000116769">
    <property type="protein sequence ID" value="ENSXETP00000103706"/>
    <property type="gene ID" value="ENSXETG00000041989"/>
</dbReference>
<dbReference type="Pfam" id="PF00001">
    <property type="entry name" value="7tm_1"/>
    <property type="match status" value="1"/>
</dbReference>
<dbReference type="CTD" id="733726"/>
<evidence type="ECO:0000256" key="7">
    <source>
        <dbReference type="ARBA" id="ARBA00023136"/>
    </source>
</evidence>
<keyword evidence="6" id="KW-0297">G-protein coupled receptor</keyword>
<feature type="transmembrane region" description="Helical" evidence="12">
    <location>
        <begin position="222"/>
        <end position="243"/>
    </location>
</feature>
<comment type="similarity">
    <text evidence="2">Belongs to the G-protein coupled receptor 1 family.</text>
</comment>
<evidence type="ECO:0000256" key="9">
    <source>
        <dbReference type="ARBA" id="ARBA00023170"/>
    </source>
</evidence>
<dbReference type="PRINTS" id="PR00237">
    <property type="entry name" value="GPCRRHODOPSN"/>
</dbReference>
<dbReference type="Ensembl" id="ENSXETT00000116543">
    <property type="protein sequence ID" value="ENSXETP00000114870"/>
    <property type="gene ID" value="ENSXETG00000041989"/>
</dbReference>
<feature type="transmembrane region" description="Helical" evidence="12">
    <location>
        <begin position="20"/>
        <end position="41"/>
    </location>
</feature>
<proteinExistence type="evidence at transcript level"/>
<dbReference type="Ensembl" id="ENSXETT00000114609">
    <property type="protein sequence ID" value="ENSXETP00000108649"/>
    <property type="gene ID" value="ENSXETG00000041989"/>
</dbReference>
<sequence length="348" mass="39905">MACNQSCQYYGNYETTLFPVIYSLVFLFGLVGNLAAIGIIVQHVKRGKILGVYLANLCASDLMYIFTLPVWIAYTAKDDWVFGALSCKIVGFFFNANLYTTIAFLSCIAMDRFVATVFPFQARSLRSMKTALIICAGVWLIILGTHCVFLGHDELFLSSQNVQLCYEKYPMDEWMAHINYFRIFVVFLIPLVLLIVSYCSVGRVVHQSTSLEKEQKRKIIGLLMTMMAIFIICYLPYHVVLFIRSYISDKDMCTCPLEVKVRPAYRISFCLTSLSSALDPFINIFVSDSIKQDLLKEIRALWAGFRILRHPRDSLRRRSSKMTGYNTVTHNIENDNLLIEHKKEETVL</sequence>
<dbReference type="RefSeq" id="XP_031746362.1">
    <property type="nucleotide sequence ID" value="XM_031890502.1"/>
</dbReference>
<dbReference type="RefSeq" id="XP_031746361.1">
    <property type="nucleotide sequence ID" value="XM_031890501.1"/>
</dbReference>
<evidence type="ECO:0000256" key="4">
    <source>
        <dbReference type="ARBA" id="ARBA00022692"/>
    </source>
</evidence>
<keyword evidence="3" id="KW-1003">Cell membrane</keyword>
<evidence type="ECO:0000313" key="21">
    <source>
        <dbReference type="RefSeq" id="XP_031746362.1"/>
    </source>
</evidence>
<dbReference type="PANTHER" id="PTHR24234:SF12">
    <property type="entry name" value="NOVEL 7 TRANSMEMBRANE RECEPTOR (RHODOPSIN FAMILY) PROTEIN"/>
    <property type="match status" value="1"/>
</dbReference>
<keyword evidence="8" id="KW-1015">Disulfide bond</keyword>
<dbReference type="Ensembl" id="ENSXETT00000036876">
    <property type="protein sequence ID" value="ENSXETP00000036876"/>
    <property type="gene ID" value="ENSXETG00000041989"/>
</dbReference>
<dbReference type="OrthoDB" id="8742459at2759"/>
<protein>
    <submittedName>
        <fullName evidence="14 15 18 19">Novel 7 Transmembrane receptor (Rhodopsin family) protein</fullName>
    </submittedName>
</protein>
<evidence type="ECO:0000313" key="18">
    <source>
        <dbReference type="RefSeq" id="XP_012823993.2"/>
    </source>
</evidence>
<feature type="domain" description="G-protein coupled receptors family 1 profile" evidence="13">
    <location>
        <begin position="32"/>
        <end position="283"/>
    </location>
</feature>
<evidence type="ECO:0000313" key="22">
    <source>
        <dbReference type="Xenbase" id="XB-GENE-5959820"/>
    </source>
</evidence>
<dbReference type="AlphaFoldDB" id="Q0V9G4"/>
<comment type="subcellular location">
    <subcellularLocation>
        <location evidence="1">Cell membrane</location>
        <topology evidence="1">Multi-pass membrane protein</topology>
    </subcellularLocation>
</comment>
<evidence type="ECO:0000256" key="6">
    <source>
        <dbReference type="ARBA" id="ARBA00023040"/>
    </source>
</evidence>
<evidence type="ECO:0000256" key="12">
    <source>
        <dbReference type="SAM" id="Phobius"/>
    </source>
</evidence>
<reference evidence="16" key="3">
    <citation type="submission" date="2021-03" db="UniProtKB">
        <authorList>
            <consortium name="Ensembl"/>
        </authorList>
    </citation>
    <scope>IDENTIFICATION</scope>
</reference>
<feature type="transmembrane region" description="Helical" evidence="12">
    <location>
        <begin position="53"/>
        <end position="74"/>
    </location>
</feature>
<keyword evidence="10" id="KW-0325">Glycoprotein</keyword>
<dbReference type="PRINTS" id="PR01157">
    <property type="entry name" value="P2YPURNOCPTR"/>
</dbReference>
<dbReference type="DNASU" id="733726"/>
<evidence type="ECO:0000256" key="8">
    <source>
        <dbReference type="ARBA" id="ARBA00023157"/>
    </source>
</evidence>
<dbReference type="PANTHER" id="PTHR24234">
    <property type="entry name" value="LYSOPHOSPHATIDIC ACID RECEPTOR 5/SPHINGOSYLPHOSPHORYLCHOLINE RECEPTOR"/>
    <property type="match status" value="1"/>
</dbReference>
<reference evidence="18 19" key="4">
    <citation type="submission" date="2025-04" db="UniProtKB">
        <authorList>
            <consortium name="RefSeq"/>
        </authorList>
    </citation>
    <scope>IDENTIFICATION</scope>
    <source>
        <strain evidence="18 19">Nigerian</strain>
        <tissue evidence="18 19">Liver and blood</tissue>
    </source>
</reference>
<accession>Q0V9G4</accession>
<evidence type="ECO:0000313" key="15">
    <source>
        <dbReference type="Ensembl" id="ENSXETP00000036876"/>
    </source>
</evidence>
<evidence type="ECO:0000313" key="16">
    <source>
        <dbReference type="Ensembl" id="ENSXETP00000102147"/>
    </source>
</evidence>
<keyword evidence="17" id="KW-1185">Reference proteome</keyword>
<feature type="transmembrane region" description="Helical" evidence="12">
    <location>
        <begin position="131"/>
        <end position="151"/>
    </location>
</feature>
<evidence type="ECO:0000313" key="17">
    <source>
        <dbReference type="Proteomes" id="UP000008143"/>
    </source>
</evidence>
<dbReference type="GO" id="GO:0004930">
    <property type="term" value="F:G protein-coupled receptor activity"/>
    <property type="evidence" value="ECO:0007669"/>
    <property type="project" value="UniProtKB-KW"/>
</dbReference>
<dbReference type="RefSeq" id="XP_012823994.2">
    <property type="nucleotide sequence ID" value="XM_012968540.3"/>
</dbReference>
<dbReference type="FunFam" id="1.20.1070.10:FF:000065">
    <property type="entry name" value="G-protein coupled receptor 4"/>
    <property type="match status" value="1"/>
</dbReference>
<evidence type="ECO:0000313" key="19">
    <source>
        <dbReference type="RefSeq" id="XP_012823994.2"/>
    </source>
</evidence>
<keyword evidence="9 14" id="KW-0675">Receptor</keyword>
<evidence type="ECO:0000256" key="3">
    <source>
        <dbReference type="ARBA" id="ARBA00022475"/>
    </source>
</evidence>
<feature type="transmembrane region" description="Helical" evidence="12">
    <location>
        <begin position="180"/>
        <end position="201"/>
    </location>
</feature>
<dbReference type="Gene3D" id="1.20.1070.10">
    <property type="entry name" value="Rhodopsin 7-helix transmembrane proteins"/>
    <property type="match status" value="1"/>
</dbReference>
<evidence type="ECO:0000256" key="10">
    <source>
        <dbReference type="ARBA" id="ARBA00023180"/>
    </source>
</evidence>
<dbReference type="CDD" id="cd15160">
    <property type="entry name" value="7tmA_Proton-sensing_R"/>
    <property type="match status" value="1"/>
</dbReference>
<dbReference type="HOGENOM" id="CLU_009579_8_2_1"/>
<evidence type="ECO:0000313" key="20">
    <source>
        <dbReference type="RefSeq" id="XP_031746361.1"/>
    </source>
</evidence>
<keyword evidence="5 12" id="KW-1133">Transmembrane helix</keyword>
<reference evidence="14" key="1">
    <citation type="submission" date="2006-08" db="EMBL/GenBank/DDBJ databases">
        <authorList>
            <consortium name="NIH - Xenopus Gene Collection (XGC) project"/>
        </authorList>
    </citation>
    <scope>NUCLEOTIDE SEQUENCE [LARGE SCALE MRNA]</scope>
    <source>
        <strain evidence="14">N6</strain>
        <tissue evidence="14">Oviduct</tissue>
    </source>
</reference>
<keyword evidence="4 12" id="KW-0812">Transmembrane</keyword>
<dbReference type="GeneID" id="733726"/>
<dbReference type="PaxDb" id="8364-ENSXETP00000013268"/>
<organism evidence="14">
    <name type="scientific">Xenopus tropicalis</name>
    <name type="common">Western clawed frog</name>
    <name type="synonym">Silurana tropicalis</name>
    <dbReference type="NCBI Taxonomy" id="8364"/>
    <lineage>
        <taxon>Eukaryota</taxon>
        <taxon>Metazoa</taxon>
        <taxon>Chordata</taxon>
        <taxon>Craniata</taxon>
        <taxon>Vertebrata</taxon>
        <taxon>Euteleostomi</taxon>
        <taxon>Amphibia</taxon>
        <taxon>Batrachia</taxon>
        <taxon>Anura</taxon>
        <taxon>Pipoidea</taxon>
        <taxon>Pipidae</taxon>
        <taxon>Xenopodinae</taxon>
        <taxon>Xenopus</taxon>
        <taxon>Silurana</taxon>
    </lineage>
</organism>
<evidence type="ECO:0000313" key="14">
    <source>
        <dbReference type="EMBL" id="AAI21581.1"/>
    </source>
</evidence>
<dbReference type="RefSeq" id="XP_012823993.2">
    <property type="nucleotide sequence ID" value="XM_012968539.3"/>
</dbReference>
<dbReference type="EMBL" id="BC121580">
    <property type="protein sequence ID" value="AAI21581.1"/>
    <property type="molecule type" value="mRNA"/>
</dbReference>
<evidence type="ECO:0000256" key="1">
    <source>
        <dbReference type="ARBA" id="ARBA00004651"/>
    </source>
</evidence>